<dbReference type="AlphaFoldDB" id="A0A2H0KSY7"/>
<gene>
    <name evidence="1" type="ORF">COV84_02560</name>
</gene>
<comment type="caution">
    <text evidence="1">The sequence shown here is derived from an EMBL/GenBank/DDBJ whole genome shotgun (WGS) entry which is preliminary data.</text>
</comment>
<name>A0A2H0KSY7_9BACT</name>
<dbReference type="EMBL" id="PCVO01000037">
    <property type="protein sequence ID" value="PIQ75207.1"/>
    <property type="molecule type" value="Genomic_DNA"/>
</dbReference>
<evidence type="ECO:0000313" key="2">
    <source>
        <dbReference type="Proteomes" id="UP000229317"/>
    </source>
</evidence>
<evidence type="ECO:0000313" key="1">
    <source>
        <dbReference type="EMBL" id="PIQ75207.1"/>
    </source>
</evidence>
<proteinExistence type="predicted"/>
<reference evidence="1 2" key="1">
    <citation type="submission" date="2017-09" db="EMBL/GenBank/DDBJ databases">
        <title>Depth-based differentiation of microbial function through sediment-hosted aquifers and enrichment of novel symbionts in the deep terrestrial subsurface.</title>
        <authorList>
            <person name="Probst A.J."/>
            <person name="Ladd B."/>
            <person name="Jarett J.K."/>
            <person name="Geller-Mcgrath D.E."/>
            <person name="Sieber C.M."/>
            <person name="Emerson J.B."/>
            <person name="Anantharaman K."/>
            <person name="Thomas B.C."/>
            <person name="Malmstrom R."/>
            <person name="Stieglmeier M."/>
            <person name="Klingl A."/>
            <person name="Woyke T."/>
            <person name="Ryan C.M."/>
            <person name="Banfield J.F."/>
        </authorList>
    </citation>
    <scope>NUCLEOTIDE SEQUENCE [LARGE SCALE GENOMIC DNA]</scope>
    <source>
        <strain evidence="1">CG11_big_fil_rev_8_21_14_0_20_40_15</strain>
    </source>
</reference>
<sequence>MKVSDAITSTHKSALIEAATKKLIALAQHPRLKELLTEIRLSSIGQEQCVRYGLLGSPKKFSGTTSVLKLTSKGFLEKTTRSDNYGYTTHGLELAAGIAPSRTGGTEKTTERIIPEQELPNLPEKYDLDHNALQKIIDRMEL</sequence>
<protein>
    <submittedName>
        <fullName evidence="1">Uncharacterized protein</fullName>
    </submittedName>
</protein>
<organism evidence="1 2">
    <name type="scientific">Candidatus Portnoybacteria bacterium CG11_big_fil_rev_8_21_14_0_20_40_15</name>
    <dbReference type="NCBI Taxonomy" id="1974817"/>
    <lineage>
        <taxon>Bacteria</taxon>
        <taxon>Candidatus Portnoyibacteriota</taxon>
    </lineage>
</organism>
<dbReference type="Proteomes" id="UP000229317">
    <property type="component" value="Unassembled WGS sequence"/>
</dbReference>
<accession>A0A2H0KSY7</accession>